<dbReference type="CDD" id="cd01045">
    <property type="entry name" value="Ferritin_like_AB"/>
    <property type="match status" value="1"/>
</dbReference>
<dbReference type="Gene3D" id="1.20.1260.10">
    <property type="match status" value="1"/>
</dbReference>
<dbReference type="SUPFAM" id="SSF47240">
    <property type="entry name" value="Ferritin-like"/>
    <property type="match status" value="1"/>
</dbReference>
<dbReference type="Proteomes" id="UP000076969">
    <property type="component" value="Chromosome"/>
</dbReference>
<evidence type="ECO:0000313" key="2">
    <source>
        <dbReference type="EMBL" id="ANF23614.1"/>
    </source>
</evidence>
<dbReference type="EMBL" id="CP015520">
    <property type="protein sequence ID" value="ANF23614.1"/>
    <property type="molecule type" value="Genomic_DNA"/>
</dbReference>
<name>A0A172WJI6_9EURY</name>
<dbReference type="PANTHER" id="PTHR33531">
    <property type="entry name" value="RUBRERYTHRIN SUBFAMILY"/>
    <property type="match status" value="1"/>
</dbReference>
<dbReference type="Pfam" id="PF02915">
    <property type="entry name" value="Rubrerythrin"/>
    <property type="match status" value="1"/>
</dbReference>
<dbReference type="GO" id="GO:0016491">
    <property type="term" value="F:oxidoreductase activity"/>
    <property type="evidence" value="ECO:0007669"/>
    <property type="project" value="InterPro"/>
</dbReference>
<evidence type="ECO:0000259" key="1">
    <source>
        <dbReference type="Pfam" id="PF02915"/>
    </source>
</evidence>
<dbReference type="InterPro" id="IPR012347">
    <property type="entry name" value="Ferritin-like"/>
</dbReference>
<dbReference type="InterPro" id="IPR009078">
    <property type="entry name" value="Ferritin-like_SF"/>
</dbReference>
<sequence>MTTSRYKTNKKAQFEKIIQTLSQLNHKELISYWINQEVKEAEMYHRLYTMSKEIMWDERVPKLFFELYRDSLGHAEILLRLYHTMFPGENVVQVDIPPLEVELPGDRLREMVFKGNLGDIIEYMMGTERLARDVYSYLADHATDEKTKATLVGLADIENGHYERLRKIYEALFGDELEKE</sequence>
<keyword evidence="3" id="KW-1185">Reference proteome</keyword>
<gene>
    <name evidence="2" type="ORF">A7C91_08060</name>
</gene>
<accession>A0A172WJI6</accession>
<dbReference type="PANTHER" id="PTHR33531:SF10">
    <property type="entry name" value="BLR7895 PROTEIN"/>
    <property type="match status" value="1"/>
</dbReference>
<proteinExistence type="predicted"/>
<feature type="domain" description="Rubrerythrin diiron-binding" evidence="1">
    <location>
        <begin position="45"/>
        <end position="169"/>
    </location>
</feature>
<dbReference type="AlphaFoldDB" id="A0A172WJI6"/>
<dbReference type="InterPro" id="IPR003251">
    <property type="entry name" value="Rr_diiron-bd_dom"/>
</dbReference>
<dbReference type="KEGG" id="tpie:A7C91_08060"/>
<dbReference type="GO" id="GO:0046872">
    <property type="term" value="F:metal ion binding"/>
    <property type="evidence" value="ECO:0007669"/>
    <property type="project" value="InterPro"/>
</dbReference>
<evidence type="ECO:0000313" key="3">
    <source>
        <dbReference type="Proteomes" id="UP000076969"/>
    </source>
</evidence>
<dbReference type="OrthoDB" id="91829at2157"/>
<protein>
    <submittedName>
        <fullName evidence="2">Rubrerythrin</fullName>
    </submittedName>
</protein>
<reference evidence="3" key="1">
    <citation type="journal article" date="2016" name="Syst. Appl. Microbiol.">
        <title>Thermococcus piezophilus sp. nov., a novel hyperthermophilic and piezophilic archaeon with a broad pressure range for growth, isolated from a deepest hydrothermal vent at the Mid-Cayman Rise.</title>
        <authorList>
            <person name="Dalmasso C."/>
            <person name="Oger P."/>
            <person name="Selva G."/>
            <person name="Courtine D."/>
            <person name="L'Haridon S."/>
            <person name="Garlaschelli A."/>
            <person name="Roussel E."/>
            <person name="Miyazaki J."/>
            <person name="Reveillaud J."/>
            <person name="Jebbar M."/>
            <person name="Takai K."/>
            <person name="Maignien L."/>
            <person name="Alain K."/>
        </authorList>
    </citation>
    <scope>NUCLEOTIDE SEQUENCE [LARGE SCALE GENOMIC DNA]</scope>
    <source>
        <strain evidence="3">CDGS</strain>
    </source>
</reference>
<organism evidence="2 3">
    <name type="scientific">Thermococcus piezophilus</name>
    <dbReference type="NCBI Taxonomy" id="1712654"/>
    <lineage>
        <taxon>Archaea</taxon>
        <taxon>Methanobacteriati</taxon>
        <taxon>Methanobacteriota</taxon>
        <taxon>Thermococci</taxon>
        <taxon>Thermococcales</taxon>
        <taxon>Thermococcaceae</taxon>
        <taxon>Thermococcus</taxon>
    </lineage>
</organism>